<proteinExistence type="predicted"/>
<comment type="caution">
    <text evidence="1">The sequence shown here is derived from an EMBL/GenBank/DDBJ whole genome shotgun (WGS) entry which is preliminary data.</text>
</comment>
<reference evidence="1" key="1">
    <citation type="submission" date="2022-12" db="EMBL/GenBank/DDBJ databases">
        <authorList>
            <person name="Webb A."/>
        </authorList>
    </citation>
    <scope>NUCLEOTIDE SEQUENCE</scope>
    <source>
        <strain evidence="1">Hp1</strain>
    </source>
</reference>
<dbReference type="PANTHER" id="PTHR38899:SF1">
    <property type="entry name" value="PROTEIN KINASE"/>
    <property type="match status" value="1"/>
</dbReference>
<keyword evidence="2" id="KW-1185">Reference proteome</keyword>
<protein>
    <recommendedName>
        <fullName evidence="3">FCP1 homology domain-containing protein</fullName>
    </recommendedName>
</protein>
<dbReference type="PANTHER" id="PTHR38899">
    <property type="entry name" value="DOMAIN OOKINETE PROTEIN, PUTATIVE-RELATED"/>
    <property type="match status" value="1"/>
</dbReference>
<dbReference type="Proteomes" id="UP001162031">
    <property type="component" value="Unassembled WGS sequence"/>
</dbReference>
<organism evidence="1 2">
    <name type="scientific">Hyaloperonospora brassicae</name>
    <name type="common">Brassica downy mildew</name>
    <name type="synonym">Peronospora brassicae</name>
    <dbReference type="NCBI Taxonomy" id="162125"/>
    <lineage>
        <taxon>Eukaryota</taxon>
        <taxon>Sar</taxon>
        <taxon>Stramenopiles</taxon>
        <taxon>Oomycota</taxon>
        <taxon>Peronosporomycetes</taxon>
        <taxon>Peronosporales</taxon>
        <taxon>Peronosporaceae</taxon>
        <taxon>Hyaloperonospora</taxon>
    </lineage>
</organism>
<dbReference type="EMBL" id="CANTFL010000289">
    <property type="protein sequence ID" value="CAI5720533.1"/>
    <property type="molecule type" value="Genomic_DNA"/>
</dbReference>
<evidence type="ECO:0008006" key="3">
    <source>
        <dbReference type="Google" id="ProtNLM"/>
    </source>
</evidence>
<sequence length="306" mass="32843">MAFAACPALETLRPLTPLSPFSVATTATATATAAAASSPATRHVASAASTGARVTDRTVVVFDWDDTLCPSSWLHAQDLLPKYRGHRIAVTPAQRHVLRLIGAHVARLLRKAVAYGPVFVVTAAEWGWVEMSAALYLPDVQRVLSLADVHIVSARSWYEQTFGLGGDSATWKQEVMQLIARQCFAAAATAHDTSSGRSEAIAAPTIVAPAAPTPTAAAACGVQDGYFHFLSVGDSMAERDACFTAVESVCRTFAKTLKFVEHPNAEEVLQQVELTFDSFEQMCGWGDNLDLRLSRQQLAELRGSPI</sequence>
<evidence type="ECO:0000313" key="2">
    <source>
        <dbReference type="Proteomes" id="UP001162031"/>
    </source>
</evidence>
<evidence type="ECO:0000313" key="1">
    <source>
        <dbReference type="EMBL" id="CAI5720533.1"/>
    </source>
</evidence>
<name>A0AAV0TEA8_HYABA</name>
<accession>A0AAV0TEA8</accession>
<gene>
    <name evidence="1" type="ORF">HBR001_LOCUS2406</name>
</gene>
<dbReference type="AlphaFoldDB" id="A0AAV0TEA8"/>